<gene>
    <name evidence="1" type="ORF">FIBRA_01269</name>
</gene>
<protein>
    <recommendedName>
        <fullName evidence="3">F-box domain-containing protein</fullName>
    </recommendedName>
</protein>
<evidence type="ECO:0000313" key="1">
    <source>
        <dbReference type="EMBL" id="CCL99254.1"/>
    </source>
</evidence>
<dbReference type="GeneID" id="24094165"/>
<sequence>MVAIAAGPESSVAASSAVTDSPKVPPELVVELLRYVHDGPSSLSACSLTCRSWAEEIRRNRFRQVALEYSNIHAFHDLIQHAPTVGSYVKHLYIQIERADDVLWQLQQHEVVKDIAGRMRDVRSLKLVCYLVTPTTVSSLASLFSAVELSLGMVFSLRAEDIASLIRSFSVLKILIVEDIVVVPSTNLCATTKPSAYRAFLSKLGIPRLNHTTPLPLETVSSDDLVHLNSWICNEMFRESHGYNLNLAAAHKFGTILQGVGASLEGLIIRLPTPPRATWIFSGVWLGALRSPLESGDRRNGNSVRVIIIHNIELSRWRSWLPGFDTVLAREKFLNLEQDTPDEIQDCLMMFMTQASLGAGENDPDIALINDLDAPGPRKPHLGVHTNVSKHWQQSRAFSYKLWLPRPAVFPVIEAKQILNKEELILEITGACIWADVNDLAPGRKFGLEIGGSPAFALVPLFLPHFTGFSVPFSAHRFALLEESLVPPHTSLLCRYVTLCACRTWSRGSATTSPSSSFPSCI</sequence>
<dbReference type="EMBL" id="HE796924">
    <property type="protein sequence ID" value="CCL99254.1"/>
    <property type="molecule type" value="Genomic_DNA"/>
</dbReference>
<dbReference type="RefSeq" id="XP_012178537.1">
    <property type="nucleotide sequence ID" value="XM_012323147.1"/>
</dbReference>
<name>J4H104_9APHY</name>
<proteinExistence type="predicted"/>
<evidence type="ECO:0000313" key="2">
    <source>
        <dbReference type="Proteomes" id="UP000006352"/>
    </source>
</evidence>
<dbReference type="AlphaFoldDB" id="J4H104"/>
<reference evidence="1 2" key="1">
    <citation type="journal article" date="2012" name="Appl. Environ. Microbiol.">
        <title>Short-read sequencing for genomic analysis of the brown rot fungus Fibroporia radiculosa.</title>
        <authorList>
            <person name="Tang J.D."/>
            <person name="Perkins A.D."/>
            <person name="Sonstegard T.S."/>
            <person name="Schroeder S.G."/>
            <person name="Burgess S.C."/>
            <person name="Diehl S.V."/>
        </authorList>
    </citation>
    <scope>NUCLEOTIDE SEQUENCE [LARGE SCALE GENOMIC DNA]</scope>
    <source>
        <strain evidence="1 2">TFFH 294</strain>
    </source>
</reference>
<dbReference type="HOGENOM" id="CLU_521787_0_0_1"/>
<keyword evidence="2" id="KW-1185">Reference proteome</keyword>
<dbReference type="Proteomes" id="UP000006352">
    <property type="component" value="Unassembled WGS sequence"/>
</dbReference>
<evidence type="ECO:0008006" key="3">
    <source>
        <dbReference type="Google" id="ProtNLM"/>
    </source>
</evidence>
<dbReference type="InParanoid" id="J4H104"/>
<dbReference type="OrthoDB" id="2977329at2759"/>
<dbReference type="InterPro" id="IPR036047">
    <property type="entry name" value="F-box-like_dom_sf"/>
</dbReference>
<dbReference type="STRING" id="599839.J4H104"/>
<organism evidence="1 2">
    <name type="scientific">Fibroporia radiculosa</name>
    <dbReference type="NCBI Taxonomy" id="599839"/>
    <lineage>
        <taxon>Eukaryota</taxon>
        <taxon>Fungi</taxon>
        <taxon>Dikarya</taxon>
        <taxon>Basidiomycota</taxon>
        <taxon>Agaricomycotina</taxon>
        <taxon>Agaricomycetes</taxon>
        <taxon>Polyporales</taxon>
        <taxon>Fibroporiaceae</taxon>
        <taxon>Fibroporia</taxon>
    </lineage>
</organism>
<accession>J4H104</accession>
<dbReference type="SUPFAM" id="SSF81383">
    <property type="entry name" value="F-box domain"/>
    <property type="match status" value="1"/>
</dbReference>